<feature type="transmembrane region" description="Helical" evidence="1">
    <location>
        <begin position="438"/>
        <end position="458"/>
    </location>
</feature>
<dbReference type="Proteomes" id="UP000092971">
    <property type="component" value="Chromosome"/>
</dbReference>
<dbReference type="SUPFAM" id="SSF52317">
    <property type="entry name" value="Class I glutamine amidotransferase-like"/>
    <property type="match status" value="1"/>
</dbReference>
<accession>A0A1B1YDP6</accession>
<keyword evidence="1" id="KW-1133">Transmembrane helix</keyword>
<keyword evidence="1" id="KW-0472">Membrane</keyword>
<keyword evidence="1" id="KW-0812">Transmembrane</keyword>
<organism evidence="2 3">
    <name type="scientific">Thermoclostridium stercorarium subsp. thermolacticum DSM 2910</name>
    <dbReference type="NCBI Taxonomy" id="1121336"/>
    <lineage>
        <taxon>Bacteria</taxon>
        <taxon>Bacillati</taxon>
        <taxon>Bacillota</taxon>
        <taxon>Clostridia</taxon>
        <taxon>Eubacteriales</taxon>
        <taxon>Oscillospiraceae</taxon>
        <taxon>Thermoclostridium</taxon>
    </lineage>
</organism>
<dbReference type="InterPro" id="IPR029062">
    <property type="entry name" value="Class_I_gatase-like"/>
</dbReference>
<gene>
    <name evidence="2" type="ORF">CSTERTH_07525</name>
</gene>
<evidence type="ECO:0000313" key="3">
    <source>
        <dbReference type="Proteomes" id="UP000092971"/>
    </source>
</evidence>
<dbReference type="OrthoDB" id="137965at2"/>
<evidence type="ECO:0000313" key="2">
    <source>
        <dbReference type="EMBL" id="ANW98880.1"/>
    </source>
</evidence>
<evidence type="ECO:0008006" key="4">
    <source>
        <dbReference type="Google" id="ProtNLM"/>
    </source>
</evidence>
<name>A0A1B1YDP6_THEST</name>
<evidence type="ECO:0000256" key="1">
    <source>
        <dbReference type="SAM" id="Phobius"/>
    </source>
</evidence>
<proteinExistence type="predicted"/>
<feature type="transmembrane region" description="Helical" evidence="1">
    <location>
        <begin position="411"/>
        <end position="431"/>
    </location>
</feature>
<dbReference type="AlphaFoldDB" id="A0A1B1YDP6"/>
<dbReference type="EMBL" id="CP014672">
    <property type="protein sequence ID" value="ANW98880.1"/>
    <property type="molecule type" value="Genomic_DNA"/>
</dbReference>
<sequence length="881" mass="98809">MFLQKIRRFCLILVVLICVFELIWANYTGVYAKPAVDDIVIEAEGGFGGIAKLGAWSPVTVRVSSAKRNISGEIEVEVNTYRQRRVIFSKPVELIAGIEQEVSFEVPVFTADRDIEIRLTEKNRVLAETTCSFKRLLSANVMQIGVLSEDGDAFNWLNGDTVPVAVDNGVMQKINPPMPAGVTSVSSLPLTQDDYYQKHEAVVVSLDYGSFPDSSKIMNGFNIFIISKYDTSLLNDLQISALEKWVEAGGLLVIGTGISWQKVYNGLPESLKPFSVTGIEDVQTSDIIERFTGRDADGIDLKLAKGKLISENSKTEVKDPYVILGDDNNPVAVKYTKGKGTVVVLTFDPTVEPFASWHYKTTLMENIFKYTGAGFTSVYGNGYTGNYTSQSFNMRELTANVPFDKVPPFKLMFIILGVYVIVVGPVLYIILKVKDKRDWAWGLIPLLSVLFLSFMYLFGYKTRYNTAVVNTASVIEAESGSSEASVLSAIGVFNNRRGTLTIEYNENNGIQQPFTEQDNDLYAAGNANQVVAKFTIGENVKLEQYDAPLWTPKVLYAKKTIPFDGNILNDITIKDGRLRGLISNSTPYDLLDAVLVIGNNFVRVGDIVAGDSVTLDIPLDGENVYKQPEEYLDAMYGHTWYSTPKEYPENFAELIQKRNLFEQFVYYVYNSNVGRPDFTLLAMNEQEFDYGLTVNNGEPQKYNKNLFIIKSSLKFEPGQEVEIPAGIIIPSMYQENNIAWVGSNNSVTINGVGDLVFEFVLPENITVNEMRLQTEKQIPLSIKYRMSQDSTARIQVLTNKYEFYLYNVLSKTWEEIKSDTDDDSIFSKTITVNDISRYIGSGNEVRMKISVTELGRPQEGVYSYYEEELTMPEIYIKGVSR</sequence>
<dbReference type="Gene3D" id="3.40.50.880">
    <property type="match status" value="1"/>
</dbReference>
<reference evidence="2 3" key="1">
    <citation type="submission" date="2016-02" db="EMBL/GenBank/DDBJ databases">
        <title>Comparison of Clostridium stercorarium subspecies using comparative genomics and transcriptomics.</title>
        <authorList>
            <person name="Schellenberg J."/>
            <person name="Thallinger G."/>
            <person name="Levin D.B."/>
            <person name="Zhang X."/>
            <person name="Alvare G."/>
            <person name="Fristensky B."/>
            <person name="Sparling R."/>
        </authorList>
    </citation>
    <scope>NUCLEOTIDE SEQUENCE [LARGE SCALE GENOMIC DNA]</scope>
    <source>
        <strain evidence="2 3">DSM 2910</strain>
    </source>
</reference>
<protein>
    <recommendedName>
        <fullName evidence="4">Glutamine amidotransferase domain-containing protein</fullName>
    </recommendedName>
</protein>